<name>A0A507AY72_9PEZI</name>
<evidence type="ECO:0000313" key="2">
    <source>
        <dbReference type="EMBL" id="TPX09768.1"/>
    </source>
</evidence>
<protein>
    <submittedName>
        <fullName evidence="2">Uncharacterized protein</fullName>
    </submittedName>
</protein>
<comment type="caution">
    <text evidence="2">The sequence shown here is derived from an EMBL/GenBank/DDBJ whole genome shotgun (WGS) entry which is preliminary data.</text>
</comment>
<sequence>MDQQQSIETRRCSLLGKLPLEIRCMIYDEVLSQPIYFDGPDAATDVEGEDEDEDDDDDDDAESKEDKERQAKRHITPLRFRLTCRQINEEVGQRWLSSVMLVFDDRMLLLDSIKTARPLGFDFGLVRHLVINLPAVCEYDDLPSEDLKWLAKEVPGLKLDTLTLILESAGELDYFWPFVLEHLAKEPISKELYLAMGEDHFAHQTIRDYLQYESRSLFRATAPAPHAAVFQPSTRLQLSDTTPQPSWLMDGYTSWEFTYLISSTWAPVDGEEPGLHPFRHYLGDLPSSCDYRVDYEKIHSVMR</sequence>
<dbReference type="OrthoDB" id="72726at2759"/>
<accession>A0A507AY72</accession>
<gene>
    <name evidence="2" type="ORF">E0L32_008959</name>
</gene>
<keyword evidence="3" id="KW-1185">Reference proteome</keyword>
<proteinExistence type="predicted"/>
<dbReference type="RefSeq" id="XP_030991479.1">
    <property type="nucleotide sequence ID" value="XM_031143871.1"/>
</dbReference>
<evidence type="ECO:0000256" key="1">
    <source>
        <dbReference type="SAM" id="MobiDB-lite"/>
    </source>
</evidence>
<dbReference type="InterPro" id="IPR038883">
    <property type="entry name" value="AN11006-like"/>
</dbReference>
<dbReference type="PANTHER" id="PTHR42085">
    <property type="entry name" value="F-BOX DOMAIN-CONTAINING PROTEIN"/>
    <property type="match status" value="1"/>
</dbReference>
<feature type="compositionally biased region" description="Acidic residues" evidence="1">
    <location>
        <begin position="44"/>
        <end position="63"/>
    </location>
</feature>
<dbReference type="PANTHER" id="PTHR42085:SF1">
    <property type="entry name" value="F-BOX DOMAIN-CONTAINING PROTEIN"/>
    <property type="match status" value="1"/>
</dbReference>
<evidence type="ECO:0000313" key="3">
    <source>
        <dbReference type="Proteomes" id="UP000319257"/>
    </source>
</evidence>
<dbReference type="Proteomes" id="UP000319257">
    <property type="component" value="Unassembled WGS sequence"/>
</dbReference>
<dbReference type="EMBL" id="SKBQ01000062">
    <property type="protein sequence ID" value="TPX09768.1"/>
    <property type="molecule type" value="Genomic_DNA"/>
</dbReference>
<organism evidence="2 3">
    <name type="scientific">Thyridium curvatum</name>
    <dbReference type="NCBI Taxonomy" id="1093900"/>
    <lineage>
        <taxon>Eukaryota</taxon>
        <taxon>Fungi</taxon>
        <taxon>Dikarya</taxon>
        <taxon>Ascomycota</taxon>
        <taxon>Pezizomycotina</taxon>
        <taxon>Sordariomycetes</taxon>
        <taxon>Sordariomycetidae</taxon>
        <taxon>Thyridiales</taxon>
        <taxon>Thyridiaceae</taxon>
        <taxon>Thyridium</taxon>
    </lineage>
</organism>
<dbReference type="InParanoid" id="A0A507AY72"/>
<feature type="region of interest" description="Disordered" evidence="1">
    <location>
        <begin position="38"/>
        <end position="71"/>
    </location>
</feature>
<dbReference type="GeneID" id="41976406"/>
<dbReference type="AlphaFoldDB" id="A0A507AY72"/>
<reference evidence="2 3" key="1">
    <citation type="submission" date="2019-06" db="EMBL/GenBank/DDBJ databases">
        <title>Draft genome sequence of the filamentous fungus Phialemoniopsis curvata isolated from diesel fuel.</title>
        <authorList>
            <person name="Varaljay V.A."/>
            <person name="Lyon W.J."/>
            <person name="Crouch A.L."/>
            <person name="Drake C.E."/>
            <person name="Hollomon J.M."/>
            <person name="Nadeau L.J."/>
            <person name="Nunn H.S."/>
            <person name="Stevenson B.S."/>
            <person name="Bojanowski C.L."/>
            <person name="Crookes-Goodson W.J."/>
        </authorList>
    </citation>
    <scope>NUCLEOTIDE SEQUENCE [LARGE SCALE GENOMIC DNA]</scope>
    <source>
        <strain evidence="2 3">D216</strain>
    </source>
</reference>